<dbReference type="InterPro" id="IPR037185">
    <property type="entry name" value="EmrE-like"/>
</dbReference>
<gene>
    <name evidence="9" type="ORF">ACFQO6_19570</name>
</gene>
<protein>
    <submittedName>
        <fullName evidence="9">DMT family transporter</fullName>
    </submittedName>
</protein>
<accession>A0ABW2N636</accession>
<comment type="similarity">
    <text evidence="7">Belongs to the drug/metabolite transporter (DMT) superfamily. Small multidrug resistance (SMR) (TC 2.A.7.1) family.</text>
</comment>
<dbReference type="InterPro" id="IPR045324">
    <property type="entry name" value="Small_multidrug_res"/>
</dbReference>
<comment type="caution">
    <text evidence="9">The sequence shown here is derived from an EMBL/GenBank/DDBJ whole genome shotgun (WGS) entry which is preliminary data.</text>
</comment>
<keyword evidence="4 7" id="KW-0812">Transmembrane</keyword>
<evidence type="ECO:0000256" key="8">
    <source>
        <dbReference type="SAM" id="Phobius"/>
    </source>
</evidence>
<dbReference type="InterPro" id="IPR000390">
    <property type="entry name" value="Small_drug/metabolite_transptr"/>
</dbReference>
<feature type="transmembrane region" description="Helical" evidence="8">
    <location>
        <begin position="88"/>
        <end position="106"/>
    </location>
</feature>
<dbReference type="PANTHER" id="PTHR30561">
    <property type="entry name" value="SMR FAMILY PROTON-DEPENDENT DRUG EFFLUX TRANSPORTER SUGE"/>
    <property type="match status" value="1"/>
</dbReference>
<keyword evidence="2" id="KW-0813">Transport</keyword>
<dbReference type="EMBL" id="JBHTCH010000025">
    <property type="protein sequence ID" value="MFC7362478.1"/>
    <property type="molecule type" value="Genomic_DNA"/>
</dbReference>
<evidence type="ECO:0000256" key="7">
    <source>
        <dbReference type="RuleBase" id="RU003942"/>
    </source>
</evidence>
<dbReference type="Proteomes" id="UP001596524">
    <property type="component" value="Unassembled WGS sequence"/>
</dbReference>
<organism evidence="9 10">
    <name type="scientific">Nocardioides astragali</name>
    <dbReference type="NCBI Taxonomy" id="1776736"/>
    <lineage>
        <taxon>Bacteria</taxon>
        <taxon>Bacillati</taxon>
        <taxon>Actinomycetota</taxon>
        <taxon>Actinomycetes</taxon>
        <taxon>Propionibacteriales</taxon>
        <taxon>Nocardioidaceae</taxon>
        <taxon>Nocardioides</taxon>
    </lineage>
</organism>
<feature type="transmembrane region" description="Helical" evidence="8">
    <location>
        <begin position="35"/>
        <end position="54"/>
    </location>
</feature>
<comment type="subcellular location">
    <subcellularLocation>
        <location evidence="1 7">Cell membrane</location>
        <topology evidence="1 7">Multi-pass membrane protein</topology>
    </subcellularLocation>
</comment>
<keyword evidence="3" id="KW-1003">Cell membrane</keyword>
<name>A0ABW2N636_9ACTN</name>
<keyword evidence="6 8" id="KW-0472">Membrane</keyword>
<evidence type="ECO:0000313" key="9">
    <source>
        <dbReference type="EMBL" id="MFC7362478.1"/>
    </source>
</evidence>
<evidence type="ECO:0000256" key="2">
    <source>
        <dbReference type="ARBA" id="ARBA00022448"/>
    </source>
</evidence>
<dbReference type="RefSeq" id="WP_379186069.1">
    <property type="nucleotide sequence ID" value="NZ_JBHTCH010000025.1"/>
</dbReference>
<dbReference type="Pfam" id="PF00893">
    <property type="entry name" value="Multi_Drug_Res"/>
    <property type="match status" value="1"/>
</dbReference>
<reference evidence="10" key="1">
    <citation type="journal article" date="2019" name="Int. J. Syst. Evol. Microbiol.">
        <title>The Global Catalogue of Microorganisms (GCM) 10K type strain sequencing project: providing services to taxonomists for standard genome sequencing and annotation.</title>
        <authorList>
            <consortium name="The Broad Institute Genomics Platform"/>
            <consortium name="The Broad Institute Genome Sequencing Center for Infectious Disease"/>
            <person name="Wu L."/>
            <person name="Ma J."/>
        </authorList>
    </citation>
    <scope>NUCLEOTIDE SEQUENCE [LARGE SCALE GENOMIC DNA]</scope>
    <source>
        <strain evidence="10">FCH27</strain>
    </source>
</reference>
<evidence type="ECO:0000256" key="5">
    <source>
        <dbReference type="ARBA" id="ARBA00022989"/>
    </source>
</evidence>
<evidence type="ECO:0000313" key="10">
    <source>
        <dbReference type="Proteomes" id="UP001596524"/>
    </source>
</evidence>
<proteinExistence type="inferred from homology"/>
<keyword evidence="10" id="KW-1185">Reference proteome</keyword>
<dbReference type="SUPFAM" id="SSF103481">
    <property type="entry name" value="Multidrug resistance efflux transporter EmrE"/>
    <property type="match status" value="1"/>
</dbReference>
<evidence type="ECO:0000256" key="6">
    <source>
        <dbReference type="ARBA" id="ARBA00023136"/>
    </source>
</evidence>
<sequence>MTMWGAMGLLALAIGTEVAATASLPRTEGFRSPGWSVLVVLGYASSIWLLSLVVRDIPVSTAYAVWAGAGTALVAVVGVVWLGEDWNWVTVTSLAMIVIGVVALNMSGAH</sequence>
<dbReference type="Gene3D" id="1.10.3730.20">
    <property type="match status" value="1"/>
</dbReference>
<evidence type="ECO:0000256" key="3">
    <source>
        <dbReference type="ARBA" id="ARBA00022475"/>
    </source>
</evidence>
<evidence type="ECO:0000256" key="4">
    <source>
        <dbReference type="ARBA" id="ARBA00022692"/>
    </source>
</evidence>
<feature type="transmembrane region" description="Helical" evidence="8">
    <location>
        <begin position="61"/>
        <end position="82"/>
    </location>
</feature>
<keyword evidence="5 8" id="KW-1133">Transmembrane helix</keyword>
<dbReference type="PANTHER" id="PTHR30561:SF1">
    <property type="entry name" value="MULTIDRUG TRANSPORTER EMRE"/>
    <property type="match status" value="1"/>
</dbReference>
<evidence type="ECO:0000256" key="1">
    <source>
        <dbReference type="ARBA" id="ARBA00004651"/>
    </source>
</evidence>